<keyword evidence="8" id="KW-0692">RNA repair</keyword>
<name>A0A2R4TDC3_9ACTN</name>
<feature type="domain" description="Carrier" evidence="15">
    <location>
        <begin position="262"/>
        <end position="337"/>
    </location>
</feature>
<dbReference type="PANTHER" id="PTHR43749">
    <property type="entry name" value="RNA-SPLICING LIGASE RTCB"/>
    <property type="match status" value="1"/>
</dbReference>
<dbReference type="GO" id="GO:0030145">
    <property type="term" value="F:manganese ion binding"/>
    <property type="evidence" value="ECO:0007669"/>
    <property type="project" value="TreeGrafter"/>
</dbReference>
<feature type="active site" description="GMP-histidine intermediate" evidence="12">
    <location>
        <position position="75"/>
    </location>
</feature>
<dbReference type="PROSITE" id="PS50075">
    <property type="entry name" value="CARRIER"/>
    <property type="match status" value="1"/>
</dbReference>
<evidence type="ECO:0000256" key="13">
    <source>
        <dbReference type="PIRSR" id="PIRSR601233-2"/>
    </source>
</evidence>
<dbReference type="PANTHER" id="PTHR43749:SF2">
    <property type="entry name" value="RNA-SPLICING LIGASE RTCB"/>
    <property type="match status" value="1"/>
</dbReference>
<comment type="cofactor">
    <cofactor evidence="1">
        <name>Mn(2+)</name>
        <dbReference type="ChEBI" id="CHEBI:29035"/>
    </cofactor>
</comment>
<keyword evidence="9 13" id="KW-0342">GTP-binding</keyword>
<dbReference type="KEGG" id="slk:SLUN_38310"/>
<accession>A0A2R4TDC3</accession>
<dbReference type="InterPro" id="IPR020806">
    <property type="entry name" value="PKS_PP-bd"/>
</dbReference>
<protein>
    <recommendedName>
        <fullName evidence="2">3'-phosphate/5'-hydroxy nucleic acid ligase</fullName>
        <ecNumber evidence="2">6.5.1.8</ecNumber>
    </recommendedName>
</protein>
<evidence type="ECO:0000256" key="10">
    <source>
        <dbReference type="ARBA" id="ARBA00023211"/>
    </source>
</evidence>
<dbReference type="EC" id="6.5.1.8" evidence="2"/>
<evidence type="ECO:0000256" key="5">
    <source>
        <dbReference type="ARBA" id="ARBA00022598"/>
    </source>
</evidence>
<keyword evidence="3" id="KW-0596">Phosphopantetheine</keyword>
<dbReference type="InterPro" id="IPR052915">
    <property type="entry name" value="RtcB-like"/>
</dbReference>
<comment type="catalytic activity">
    <reaction evidence="11">
        <text>a 3'-end 3'-phospho-ribonucleotide-RNA + a 5'-end dephospho-ribonucleoside-RNA + GTP = a ribonucleotidyl-ribonucleotide-RNA + GMP + diphosphate</text>
        <dbReference type="Rhea" id="RHEA:68076"/>
        <dbReference type="Rhea" id="RHEA-COMP:10463"/>
        <dbReference type="Rhea" id="RHEA-COMP:13936"/>
        <dbReference type="Rhea" id="RHEA-COMP:17355"/>
        <dbReference type="ChEBI" id="CHEBI:33019"/>
        <dbReference type="ChEBI" id="CHEBI:37565"/>
        <dbReference type="ChEBI" id="CHEBI:58115"/>
        <dbReference type="ChEBI" id="CHEBI:83062"/>
        <dbReference type="ChEBI" id="CHEBI:138284"/>
        <dbReference type="ChEBI" id="CHEBI:173118"/>
        <dbReference type="EC" id="6.5.1.8"/>
    </reaction>
</comment>
<feature type="region of interest" description="Disordered" evidence="14">
    <location>
        <begin position="71"/>
        <end position="99"/>
    </location>
</feature>
<organism evidence="16 17">
    <name type="scientific">Streptomyces lunaelactis</name>
    <dbReference type="NCBI Taxonomy" id="1535768"/>
    <lineage>
        <taxon>Bacteria</taxon>
        <taxon>Bacillati</taxon>
        <taxon>Actinomycetota</taxon>
        <taxon>Actinomycetes</taxon>
        <taxon>Kitasatosporales</taxon>
        <taxon>Streptomycetaceae</taxon>
        <taxon>Streptomyces</taxon>
    </lineage>
</organism>
<dbReference type="SMART" id="SM00823">
    <property type="entry name" value="PKS_PP"/>
    <property type="match status" value="1"/>
</dbReference>
<evidence type="ECO:0000256" key="11">
    <source>
        <dbReference type="ARBA" id="ARBA00047746"/>
    </source>
</evidence>
<feature type="binding site" evidence="13">
    <location>
        <position position="58"/>
    </location>
    <ligand>
        <name>GMP</name>
        <dbReference type="ChEBI" id="CHEBI:58115"/>
    </ligand>
</feature>
<keyword evidence="4" id="KW-0597">Phosphoprotein</keyword>
<dbReference type="Gene3D" id="1.10.1200.10">
    <property type="entry name" value="ACP-like"/>
    <property type="match status" value="1"/>
</dbReference>
<feature type="binding site" evidence="13">
    <location>
        <begin position="75"/>
        <end position="78"/>
    </location>
    <ligand>
        <name>GMP</name>
        <dbReference type="ChEBI" id="CHEBI:58115"/>
    </ligand>
</feature>
<feature type="compositionally biased region" description="Basic residues" evidence="14">
    <location>
        <begin position="77"/>
        <end position="90"/>
    </location>
</feature>
<dbReference type="InterPro" id="IPR036025">
    <property type="entry name" value="RtcB-like_sf"/>
</dbReference>
<evidence type="ECO:0000313" key="16">
    <source>
        <dbReference type="EMBL" id="AVZ77130.1"/>
    </source>
</evidence>
<evidence type="ECO:0000259" key="15">
    <source>
        <dbReference type="PROSITE" id="PS50075"/>
    </source>
</evidence>
<gene>
    <name evidence="16" type="ORF">SLUN_38310</name>
</gene>
<dbReference type="SUPFAM" id="SSF47336">
    <property type="entry name" value="ACP-like"/>
    <property type="match status" value="1"/>
</dbReference>
<keyword evidence="5" id="KW-0436">Ligase</keyword>
<dbReference type="Pfam" id="PF00550">
    <property type="entry name" value="PP-binding"/>
    <property type="match status" value="1"/>
</dbReference>
<dbReference type="InterPro" id="IPR009081">
    <property type="entry name" value="PP-bd_ACP"/>
</dbReference>
<dbReference type="Proteomes" id="UP000244201">
    <property type="component" value="Chromosome"/>
</dbReference>
<dbReference type="GO" id="GO:0005525">
    <property type="term" value="F:GTP binding"/>
    <property type="evidence" value="ECO:0007669"/>
    <property type="project" value="UniProtKB-KW"/>
</dbReference>
<evidence type="ECO:0000256" key="2">
    <source>
        <dbReference type="ARBA" id="ARBA00012726"/>
    </source>
</evidence>
<dbReference type="EMBL" id="CP026304">
    <property type="protein sequence ID" value="AVZ77130.1"/>
    <property type="molecule type" value="Genomic_DNA"/>
</dbReference>
<evidence type="ECO:0000256" key="9">
    <source>
        <dbReference type="ARBA" id="ARBA00023134"/>
    </source>
</evidence>
<feature type="binding site" evidence="13">
    <location>
        <begin position="51"/>
        <end position="54"/>
    </location>
    <ligand>
        <name>GMP</name>
        <dbReference type="ChEBI" id="CHEBI:58115"/>
    </ligand>
</feature>
<keyword evidence="6" id="KW-0479">Metal-binding</keyword>
<evidence type="ECO:0000313" key="17">
    <source>
        <dbReference type="Proteomes" id="UP000244201"/>
    </source>
</evidence>
<dbReference type="OrthoDB" id="9778690at2"/>
<keyword evidence="17" id="KW-1185">Reference proteome</keyword>
<dbReference type="Gene3D" id="3.40.50.720">
    <property type="entry name" value="NAD(P)-binding Rossmann-like Domain"/>
    <property type="match status" value="1"/>
</dbReference>
<dbReference type="GO" id="GO:0006396">
    <property type="term" value="P:RNA processing"/>
    <property type="evidence" value="ECO:0007669"/>
    <property type="project" value="InterPro"/>
</dbReference>
<dbReference type="Gene3D" id="3.90.1860.10">
    <property type="entry name" value="tRNA-splicing ligase RtcB"/>
    <property type="match status" value="1"/>
</dbReference>
<evidence type="ECO:0000256" key="8">
    <source>
        <dbReference type="ARBA" id="ARBA00022800"/>
    </source>
</evidence>
<evidence type="ECO:0000256" key="7">
    <source>
        <dbReference type="ARBA" id="ARBA00022741"/>
    </source>
</evidence>
<dbReference type="GO" id="GO:0003909">
    <property type="term" value="F:DNA ligase activity"/>
    <property type="evidence" value="ECO:0007669"/>
    <property type="project" value="TreeGrafter"/>
</dbReference>
<dbReference type="GO" id="GO:0042245">
    <property type="term" value="P:RNA repair"/>
    <property type="evidence" value="ECO:0007669"/>
    <property type="project" value="UniProtKB-KW"/>
</dbReference>
<dbReference type="Pfam" id="PF01139">
    <property type="entry name" value="RtcB"/>
    <property type="match status" value="1"/>
</dbReference>
<reference evidence="16 17" key="1">
    <citation type="submission" date="2018-01" db="EMBL/GenBank/DDBJ databases">
        <title>Complete genome sequence of Streptomyces lunaelactis MM109T, a Ferroverdin A producer isolated from cave moonmilk deposits.</title>
        <authorList>
            <person name="Naome A."/>
            <person name="Martinet L."/>
            <person name="Maciejewska M."/>
            <person name="Anderssen S."/>
            <person name="Adam D."/>
            <person name="Tenconi E."/>
            <person name="Deflandre B."/>
            <person name="Arguelles-Arias A."/>
            <person name="Calusinska M."/>
            <person name="Copieters W."/>
            <person name="Karim L."/>
            <person name="Hanikenne M."/>
            <person name="Baurain D."/>
            <person name="van Wezel G."/>
            <person name="Smargiasso N."/>
            <person name="de Pauw E."/>
            <person name="Delfosse P."/>
            <person name="Rigali S."/>
        </authorList>
    </citation>
    <scope>NUCLEOTIDE SEQUENCE [LARGE SCALE GENOMIC DNA]</scope>
    <source>
        <strain evidence="16 17">MM109</strain>
    </source>
</reference>
<keyword evidence="7 13" id="KW-0547">Nucleotide-binding</keyword>
<proteinExistence type="predicted"/>
<evidence type="ECO:0000256" key="12">
    <source>
        <dbReference type="PIRSR" id="PIRSR601233-1"/>
    </source>
</evidence>
<keyword evidence="10" id="KW-0464">Manganese</keyword>
<sequence>MTTSDWYAQASWPSRARGNNYVSEERYEGMDLLVTRKGAISAGSGEWGIIPGSMGTGSYIVRGLGNPKSFNSASHGAGRKMSRNAAKRRFSTKDLEEQTRGVECRKDSGVVDEIPGATLGALGRGGHAALSAFLDALAQHRRAGGRAGLSLGWGPWDAGDGAEPTGVEPRRARQAGLAELSWAEGLDLFDTACRLDTAAVAPVRFDLAVLDPEEVTGEGSALLRGLLRTPTRRSAGQPGSPSGVLSLLKRRLAGLPDPERDSLLMDLVRADVATVLEYPSSDAVEMTRAFREIGLNSLTAFALRNRLRETTGLRLPAALLFEQDTPQRLASHLKEELLRHRAAVDPQH</sequence>
<evidence type="ECO:0000256" key="6">
    <source>
        <dbReference type="ARBA" id="ARBA00022723"/>
    </source>
</evidence>
<dbReference type="GO" id="GO:0170057">
    <property type="term" value="F:RNA ligase (GTP) activity"/>
    <property type="evidence" value="ECO:0007669"/>
    <property type="project" value="UniProtKB-EC"/>
</dbReference>
<evidence type="ECO:0000256" key="3">
    <source>
        <dbReference type="ARBA" id="ARBA00022450"/>
    </source>
</evidence>
<dbReference type="GO" id="GO:0031177">
    <property type="term" value="F:phosphopantetheine binding"/>
    <property type="evidence" value="ECO:0007669"/>
    <property type="project" value="InterPro"/>
</dbReference>
<dbReference type="InterPro" id="IPR036736">
    <property type="entry name" value="ACP-like_sf"/>
</dbReference>
<dbReference type="InterPro" id="IPR001233">
    <property type="entry name" value="RtcB"/>
</dbReference>
<dbReference type="SUPFAM" id="SSF103365">
    <property type="entry name" value="Hypothetical protein PH1602"/>
    <property type="match status" value="1"/>
</dbReference>
<evidence type="ECO:0000256" key="4">
    <source>
        <dbReference type="ARBA" id="ARBA00022553"/>
    </source>
</evidence>
<evidence type="ECO:0000256" key="14">
    <source>
        <dbReference type="SAM" id="MobiDB-lite"/>
    </source>
</evidence>
<evidence type="ECO:0000256" key="1">
    <source>
        <dbReference type="ARBA" id="ARBA00001936"/>
    </source>
</evidence>
<dbReference type="GO" id="GO:0006281">
    <property type="term" value="P:DNA repair"/>
    <property type="evidence" value="ECO:0007669"/>
    <property type="project" value="TreeGrafter"/>
</dbReference>
<dbReference type="AlphaFoldDB" id="A0A2R4TDC3"/>
<dbReference type="GO" id="GO:0017000">
    <property type="term" value="P:antibiotic biosynthetic process"/>
    <property type="evidence" value="ECO:0007669"/>
    <property type="project" value="UniProtKB-ARBA"/>
</dbReference>